<dbReference type="EMBL" id="PXXK01000782">
    <property type="protein sequence ID" value="RFN42000.1"/>
    <property type="molecule type" value="Genomic_DNA"/>
</dbReference>
<dbReference type="AlphaFoldDB" id="A0A395M4U0"/>
<comment type="caution">
    <text evidence="1">The sequence shown here is derived from an EMBL/GenBank/DDBJ whole genome shotgun (WGS) entry which is preliminary data.</text>
</comment>
<reference evidence="1 2" key="1">
    <citation type="journal article" date="2018" name="PLoS Pathog.">
        <title>Evolution of structural diversity of trichothecenes, a family of toxins produced by plant pathogenic and entomopathogenic fungi.</title>
        <authorList>
            <person name="Proctor R.H."/>
            <person name="McCormick S.P."/>
            <person name="Kim H.S."/>
            <person name="Cardoza R.E."/>
            <person name="Stanley A.M."/>
            <person name="Lindo L."/>
            <person name="Kelly A."/>
            <person name="Brown D.W."/>
            <person name="Lee T."/>
            <person name="Vaughan M.M."/>
            <person name="Alexander N.J."/>
            <person name="Busman M."/>
            <person name="Gutierrez S."/>
        </authorList>
    </citation>
    <scope>NUCLEOTIDE SEQUENCE [LARGE SCALE GENOMIC DNA]</scope>
    <source>
        <strain evidence="1 2">NRRL 13405</strain>
    </source>
</reference>
<name>A0A395M4U0_9HYPO</name>
<sequence>MEIPAKRCSIMPIEDYYRDDGIRLETTEIEAALEPLNWASDISQAALDLVLNPASDLLTHRVNLAAFGCKLLRLIWQDADADRALFLITELMALEELARKMAAKEDLDENEDKFLEMINPRRWTDRHMWFVKLEEQ</sequence>
<evidence type="ECO:0000313" key="2">
    <source>
        <dbReference type="Proteomes" id="UP000265631"/>
    </source>
</evidence>
<protein>
    <submittedName>
        <fullName evidence="1">Uncharacterized protein</fullName>
    </submittedName>
</protein>
<dbReference type="Proteomes" id="UP000265631">
    <property type="component" value="Unassembled WGS sequence"/>
</dbReference>
<accession>A0A395M4U0</accession>
<gene>
    <name evidence="1" type="ORF">FIE12Z_12897</name>
</gene>
<organism evidence="1 2">
    <name type="scientific">Fusarium flagelliforme</name>
    <dbReference type="NCBI Taxonomy" id="2675880"/>
    <lineage>
        <taxon>Eukaryota</taxon>
        <taxon>Fungi</taxon>
        <taxon>Dikarya</taxon>
        <taxon>Ascomycota</taxon>
        <taxon>Pezizomycotina</taxon>
        <taxon>Sordariomycetes</taxon>
        <taxon>Hypocreomycetidae</taxon>
        <taxon>Hypocreales</taxon>
        <taxon>Nectriaceae</taxon>
        <taxon>Fusarium</taxon>
        <taxon>Fusarium incarnatum-equiseti species complex</taxon>
    </lineage>
</organism>
<proteinExistence type="predicted"/>
<evidence type="ECO:0000313" key="1">
    <source>
        <dbReference type="EMBL" id="RFN42000.1"/>
    </source>
</evidence>
<keyword evidence="2" id="KW-1185">Reference proteome</keyword>
<feature type="non-terminal residue" evidence="1">
    <location>
        <position position="136"/>
    </location>
</feature>